<dbReference type="Proteomes" id="UP000008631">
    <property type="component" value="Chromosome"/>
</dbReference>
<keyword evidence="2" id="KW-1185">Reference proteome</keyword>
<evidence type="ECO:0000313" key="2">
    <source>
        <dbReference type="Proteomes" id="UP000008631"/>
    </source>
</evidence>
<gene>
    <name evidence="1" type="ordered locus">Isop_1467</name>
</gene>
<evidence type="ECO:0000313" key="1">
    <source>
        <dbReference type="EMBL" id="ADV62052.1"/>
    </source>
</evidence>
<protein>
    <submittedName>
        <fullName evidence="1">Uncharacterized protein</fullName>
    </submittedName>
</protein>
<sequence>MAVEEYKTQFKRIIQRRGYGSDKYIDSREEADILRDCVNEGIPLESAQAVLREVCHEQGHLLETDIKAKVNMTLKASLSNDGKIDEEEFIQAVRVAMTACKNLQDEIYCKRLVARMIEDGEAPIKKGFLSNWFNRVKKEVGLE</sequence>
<name>E8QY62_ISOPI</name>
<dbReference type="KEGG" id="ipa:Isop_1467"/>
<dbReference type="InParanoid" id="E8QY62"/>
<reference evidence="1 2" key="2">
    <citation type="journal article" date="2011" name="Stand. Genomic Sci.">
        <title>Complete genome sequence of Isosphaera pallida type strain (IS1B).</title>
        <authorList>
            <consortium name="US DOE Joint Genome Institute (JGI-PGF)"/>
            <person name="Goker M."/>
            <person name="Cleland D."/>
            <person name="Saunders E."/>
            <person name="Lapidus A."/>
            <person name="Nolan M."/>
            <person name="Lucas S."/>
            <person name="Hammon N."/>
            <person name="Deshpande S."/>
            <person name="Cheng J.F."/>
            <person name="Tapia R."/>
            <person name="Han C."/>
            <person name="Goodwin L."/>
            <person name="Pitluck S."/>
            <person name="Liolios K."/>
            <person name="Pagani I."/>
            <person name="Ivanova N."/>
            <person name="Mavromatis K."/>
            <person name="Pati A."/>
            <person name="Chen A."/>
            <person name="Palaniappan K."/>
            <person name="Land M."/>
            <person name="Hauser L."/>
            <person name="Chang Y.J."/>
            <person name="Jeffries C.D."/>
            <person name="Detter J.C."/>
            <person name="Beck B."/>
            <person name="Woyke T."/>
            <person name="Bristow J."/>
            <person name="Eisen J.A."/>
            <person name="Markowitz V."/>
            <person name="Hugenholtz P."/>
            <person name="Kyrpides N.C."/>
            <person name="Klenk H.P."/>
        </authorList>
    </citation>
    <scope>NUCLEOTIDE SEQUENCE [LARGE SCALE GENOMIC DNA]</scope>
    <source>
        <strain evidence="2">ATCC 43644 / DSM 9630 / IS1B</strain>
    </source>
</reference>
<reference key="1">
    <citation type="submission" date="2010-11" db="EMBL/GenBank/DDBJ databases">
        <title>The complete sequence of chromosome of Isophaera pallida ATCC 43644.</title>
        <authorList>
            <consortium name="US DOE Joint Genome Institute (JGI-PGF)"/>
            <person name="Lucas S."/>
            <person name="Copeland A."/>
            <person name="Lapidus A."/>
            <person name="Bruce D."/>
            <person name="Goodwin L."/>
            <person name="Pitluck S."/>
            <person name="Kyrpides N."/>
            <person name="Mavromatis K."/>
            <person name="Pagani I."/>
            <person name="Ivanova N."/>
            <person name="Saunders E."/>
            <person name="Brettin T."/>
            <person name="Detter J.C."/>
            <person name="Han C."/>
            <person name="Tapia R."/>
            <person name="Land M."/>
            <person name="Hauser L."/>
            <person name="Markowitz V."/>
            <person name="Cheng J.-F."/>
            <person name="Hugenholtz P."/>
            <person name="Woyke T."/>
            <person name="Wu D."/>
            <person name="Eisen J.A."/>
        </authorList>
    </citation>
    <scope>NUCLEOTIDE SEQUENCE</scope>
    <source>
        <strain>ATCC 43644</strain>
    </source>
</reference>
<dbReference type="EMBL" id="CP002353">
    <property type="protein sequence ID" value="ADV62052.1"/>
    <property type="molecule type" value="Genomic_DNA"/>
</dbReference>
<dbReference type="HOGENOM" id="CLU_143307_0_0_0"/>
<organism evidence="1 2">
    <name type="scientific">Isosphaera pallida (strain ATCC 43644 / DSM 9630 / IS1B)</name>
    <dbReference type="NCBI Taxonomy" id="575540"/>
    <lineage>
        <taxon>Bacteria</taxon>
        <taxon>Pseudomonadati</taxon>
        <taxon>Planctomycetota</taxon>
        <taxon>Planctomycetia</taxon>
        <taxon>Isosphaerales</taxon>
        <taxon>Isosphaeraceae</taxon>
        <taxon>Isosphaera</taxon>
    </lineage>
</organism>
<proteinExistence type="predicted"/>
<accession>E8QY62</accession>
<dbReference type="AlphaFoldDB" id="E8QY62"/>
<dbReference type="RefSeq" id="WP_013564340.1">
    <property type="nucleotide sequence ID" value="NC_014962.1"/>
</dbReference>